<evidence type="ECO:0000313" key="3">
    <source>
        <dbReference type="Proteomes" id="UP001148786"/>
    </source>
</evidence>
<sequence>MASASANAMSARASSKSPEPALGFSVPDQMEVDRPGSRGRPEDPFVLASPAHASLSSDFEQALIPPTSSASRLPTTVPSSVTSAPTSHQSHVAISAQQNIDYNTYASQDVHHFVNSETSSSSSPATRTFGQPSTHETSVSSFPPPITQHGLNHPIRRPRTSTVFSSATDLAAHYGIPQRLPPAPRTTPRQQPPAPKPAQVYPDFQTLSANYLNMLSNKPTDNTMAATSTTNVAAPAAAVTTADLNAPLIPTNAEDHLRDIAAMLGHG</sequence>
<keyword evidence="3" id="KW-1185">Reference proteome</keyword>
<proteinExistence type="predicted"/>
<feature type="region of interest" description="Disordered" evidence="1">
    <location>
        <begin position="115"/>
        <end position="157"/>
    </location>
</feature>
<accession>A0A9W8MWN5</accession>
<organism evidence="2 3">
    <name type="scientific">Agrocybe chaxingu</name>
    <dbReference type="NCBI Taxonomy" id="84603"/>
    <lineage>
        <taxon>Eukaryota</taxon>
        <taxon>Fungi</taxon>
        <taxon>Dikarya</taxon>
        <taxon>Basidiomycota</taxon>
        <taxon>Agaricomycotina</taxon>
        <taxon>Agaricomycetes</taxon>
        <taxon>Agaricomycetidae</taxon>
        <taxon>Agaricales</taxon>
        <taxon>Agaricineae</taxon>
        <taxon>Strophariaceae</taxon>
        <taxon>Agrocybe</taxon>
    </lineage>
</organism>
<gene>
    <name evidence="2" type="ORF">NLJ89_g6185</name>
</gene>
<comment type="caution">
    <text evidence="2">The sequence shown here is derived from an EMBL/GenBank/DDBJ whole genome shotgun (WGS) entry which is preliminary data.</text>
</comment>
<dbReference type="AlphaFoldDB" id="A0A9W8MWN5"/>
<reference evidence="2" key="1">
    <citation type="submission" date="2022-07" db="EMBL/GenBank/DDBJ databases">
        <title>Genome Sequence of Agrocybe chaxingu.</title>
        <authorList>
            <person name="Buettner E."/>
        </authorList>
    </citation>
    <scope>NUCLEOTIDE SEQUENCE</scope>
    <source>
        <strain evidence="2">MP-N11</strain>
    </source>
</reference>
<feature type="compositionally biased region" description="Low complexity" evidence="1">
    <location>
        <begin position="74"/>
        <end position="87"/>
    </location>
</feature>
<feature type="compositionally biased region" description="Low complexity" evidence="1">
    <location>
        <begin position="1"/>
        <end position="17"/>
    </location>
</feature>
<feature type="region of interest" description="Disordered" evidence="1">
    <location>
        <begin position="175"/>
        <end position="200"/>
    </location>
</feature>
<evidence type="ECO:0000313" key="2">
    <source>
        <dbReference type="EMBL" id="KAJ3507653.1"/>
    </source>
</evidence>
<feature type="region of interest" description="Disordered" evidence="1">
    <location>
        <begin position="1"/>
        <end position="88"/>
    </location>
</feature>
<dbReference type="EMBL" id="JANKHO010000639">
    <property type="protein sequence ID" value="KAJ3507653.1"/>
    <property type="molecule type" value="Genomic_DNA"/>
</dbReference>
<feature type="compositionally biased region" description="Basic and acidic residues" evidence="1">
    <location>
        <begin position="31"/>
        <end position="43"/>
    </location>
</feature>
<evidence type="ECO:0000256" key="1">
    <source>
        <dbReference type="SAM" id="MobiDB-lite"/>
    </source>
</evidence>
<dbReference type="OrthoDB" id="2257100at2759"/>
<dbReference type="Proteomes" id="UP001148786">
    <property type="component" value="Unassembled WGS sequence"/>
</dbReference>
<protein>
    <submittedName>
        <fullName evidence="2">Uncharacterized protein</fullName>
    </submittedName>
</protein>
<feature type="compositionally biased region" description="Polar residues" evidence="1">
    <location>
        <begin position="124"/>
        <end position="141"/>
    </location>
</feature>
<name>A0A9W8MWN5_9AGAR</name>
<feature type="compositionally biased region" description="Pro residues" evidence="1">
    <location>
        <begin position="179"/>
        <end position="196"/>
    </location>
</feature>